<feature type="signal peptide" evidence="4">
    <location>
        <begin position="1"/>
        <end position="20"/>
    </location>
</feature>
<feature type="chain" id="PRO_5045182163" evidence="4">
    <location>
        <begin position="21"/>
        <end position="265"/>
    </location>
</feature>
<dbReference type="PANTHER" id="PTHR30632:SF0">
    <property type="entry name" value="SULFATE-BINDING PROTEIN"/>
    <property type="match status" value="1"/>
</dbReference>
<dbReference type="InterPro" id="IPR050682">
    <property type="entry name" value="ModA/WtpA"/>
</dbReference>
<dbReference type="InterPro" id="IPR005950">
    <property type="entry name" value="ModA"/>
</dbReference>
<gene>
    <name evidence="5" type="primary">modA</name>
    <name evidence="5" type="ORF">ACFQWB_03505</name>
</gene>
<evidence type="ECO:0000256" key="4">
    <source>
        <dbReference type="SAM" id="SignalP"/>
    </source>
</evidence>
<evidence type="ECO:0000313" key="6">
    <source>
        <dbReference type="Proteomes" id="UP001596528"/>
    </source>
</evidence>
<keyword evidence="6" id="KW-1185">Reference proteome</keyword>
<comment type="similarity">
    <text evidence="1">Belongs to the bacterial solute-binding protein ModA family.</text>
</comment>
<dbReference type="CDD" id="cd13537">
    <property type="entry name" value="PBP2_YvgL_like"/>
    <property type="match status" value="1"/>
</dbReference>
<dbReference type="Gene3D" id="3.40.190.10">
    <property type="entry name" value="Periplasmic binding protein-like II"/>
    <property type="match status" value="2"/>
</dbReference>
<evidence type="ECO:0000256" key="3">
    <source>
        <dbReference type="ARBA" id="ARBA00022729"/>
    </source>
</evidence>
<proteinExistence type="inferred from homology"/>
<dbReference type="RefSeq" id="WP_138790277.1">
    <property type="nucleotide sequence ID" value="NZ_JBHTGQ010000008.1"/>
</dbReference>
<dbReference type="SUPFAM" id="SSF53850">
    <property type="entry name" value="Periplasmic binding protein-like II"/>
    <property type="match status" value="1"/>
</dbReference>
<organism evidence="5 6">
    <name type="scientific">Paenibacillus thermoaerophilus</name>
    <dbReference type="NCBI Taxonomy" id="1215385"/>
    <lineage>
        <taxon>Bacteria</taxon>
        <taxon>Bacillati</taxon>
        <taxon>Bacillota</taxon>
        <taxon>Bacilli</taxon>
        <taxon>Bacillales</taxon>
        <taxon>Paenibacillaceae</taxon>
        <taxon>Paenibacillus</taxon>
    </lineage>
</organism>
<dbReference type="EMBL" id="JBHTGQ010000008">
    <property type="protein sequence ID" value="MFC7749013.1"/>
    <property type="molecule type" value="Genomic_DNA"/>
</dbReference>
<protein>
    <submittedName>
        <fullName evidence="5">Molybdate ABC transporter substrate-binding protein</fullName>
    </submittedName>
</protein>
<keyword evidence="3 4" id="KW-0732">Signal</keyword>
<dbReference type="NCBIfam" id="TIGR01256">
    <property type="entry name" value="modA"/>
    <property type="match status" value="1"/>
</dbReference>
<dbReference type="Proteomes" id="UP001596528">
    <property type="component" value="Unassembled WGS sequence"/>
</dbReference>
<evidence type="ECO:0000313" key="5">
    <source>
        <dbReference type="EMBL" id="MFC7749013.1"/>
    </source>
</evidence>
<dbReference type="InterPro" id="IPR041879">
    <property type="entry name" value="YvgL-like_PBP2"/>
</dbReference>
<dbReference type="PIRSF" id="PIRSF004846">
    <property type="entry name" value="ModA"/>
    <property type="match status" value="1"/>
</dbReference>
<dbReference type="PROSITE" id="PS51257">
    <property type="entry name" value="PROKAR_LIPOPROTEIN"/>
    <property type="match status" value="1"/>
</dbReference>
<dbReference type="Pfam" id="PF13531">
    <property type="entry name" value="SBP_bac_11"/>
    <property type="match status" value="1"/>
</dbReference>
<keyword evidence="2" id="KW-0479">Metal-binding</keyword>
<accession>A0ABW2V1C2</accession>
<sequence>MARAFAIRVALLAAASLVSAASGCSGNAPDKAERRIELTVSAAASLTDALKEAGDAYESERSDIQLSYNFGSSGALQRQIEQGAPADLFLSAAQSPMQALADNGLISRHAVWLTNELVAVQPADAPLKLGREADLLQPGIDIVAIGIPESVPAGSYAKQALENAGLWDALQPKTVQAKDVRQVLQYVESGNADIGFVYKTDALTSKKASISFRVDPSLSPAVEYPIGIVSASKHPEQAEDFYRYLQSKKALEIFVKYGFSVPGGS</sequence>
<reference evidence="6" key="1">
    <citation type="journal article" date="2019" name="Int. J. Syst. Evol. Microbiol.">
        <title>The Global Catalogue of Microorganisms (GCM) 10K type strain sequencing project: providing services to taxonomists for standard genome sequencing and annotation.</title>
        <authorList>
            <consortium name="The Broad Institute Genomics Platform"/>
            <consortium name="The Broad Institute Genome Sequencing Center for Infectious Disease"/>
            <person name="Wu L."/>
            <person name="Ma J."/>
        </authorList>
    </citation>
    <scope>NUCLEOTIDE SEQUENCE [LARGE SCALE GENOMIC DNA]</scope>
    <source>
        <strain evidence="6">JCM 18657</strain>
    </source>
</reference>
<evidence type="ECO:0000256" key="1">
    <source>
        <dbReference type="ARBA" id="ARBA00009175"/>
    </source>
</evidence>
<dbReference type="PANTHER" id="PTHR30632">
    <property type="entry name" value="MOLYBDATE-BINDING PERIPLASMIC PROTEIN"/>
    <property type="match status" value="1"/>
</dbReference>
<comment type="caution">
    <text evidence="5">The sequence shown here is derived from an EMBL/GenBank/DDBJ whole genome shotgun (WGS) entry which is preliminary data.</text>
</comment>
<evidence type="ECO:0000256" key="2">
    <source>
        <dbReference type="ARBA" id="ARBA00022723"/>
    </source>
</evidence>
<name>A0ABW2V1C2_9BACL</name>